<dbReference type="EMBL" id="SSOP01000139">
    <property type="protein sequence ID" value="KAB5590879.1"/>
    <property type="molecule type" value="Genomic_DNA"/>
</dbReference>
<name>A0A5N5QGX5_9AGAM</name>
<feature type="compositionally biased region" description="Polar residues" evidence="1">
    <location>
        <begin position="37"/>
        <end position="67"/>
    </location>
</feature>
<feature type="region of interest" description="Disordered" evidence="1">
    <location>
        <begin position="1"/>
        <end position="67"/>
    </location>
</feature>
<evidence type="ECO:0000256" key="1">
    <source>
        <dbReference type="SAM" id="MobiDB-lite"/>
    </source>
</evidence>
<dbReference type="OrthoDB" id="3222060at2759"/>
<accession>A0A5N5QGX5</accession>
<keyword evidence="3" id="KW-1185">Reference proteome</keyword>
<evidence type="ECO:0000313" key="3">
    <source>
        <dbReference type="Proteomes" id="UP000383932"/>
    </source>
</evidence>
<dbReference type="AlphaFoldDB" id="A0A5N5QGX5"/>
<feature type="compositionally biased region" description="Low complexity" evidence="1">
    <location>
        <begin position="100"/>
        <end position="113"/>
    </location>
</feature>
<gene>
    <name evidence="2" type="ORF">CTheo_5694</name>
</gene>
<dbReference type="Proteomes" id="UP000383932">
    <property type="component" value="Unassembled WGS sequence"/>
</dbReference>
<reference evidence="2 3" key="1">
    <citation type="journal article" date="2019" name="Fungal Biol. Biotechnol.">
        <title>Draft genome sequence of fastidious pathogen Ceratobasidium theobromae, which causes vascular-streak dieback in Theobroma cacao.</title>
        <authorList>
            <person name="Ali S.S."/>
            <person name="Asman A."/>
            <person name="Shao J."/>
            <person name="Firmansyah A.P."/>
            <person name="Susilo A.W."/>
            <person name="Rosmana A."/>
            <person name="McMahon P."/>
            <person name="Junaid M."/>
            <person name="Guest D."/>
            <person name="Kheng T.Y."/>
            <person name="Meinhardt L.W."/>
            <person name="Bailey B.A."/>
        </authorList>
    </citation>
    <scope>NUCLEOTIDE SEQUENCE [LARGE SCALE GENOMIC DNA]</scope>
    <source>
        <strain evidence="2 3">CT2</strain>
    </source>
</reference>
<evidence type="ECO:0000313" key="2">
    <source>
        <dbReference type="EMBL" id="KAB5590879.1"/>
    </source>
</evidence>
<organism evidence="2 3">
    <name type="scientific">Ceratobasidium theobromae</name>
    <dbReference type="NCBI Taxonomy" id="1582974"/>
    <lineage>
        <taxon>Eukaryota</taxon>
        <taxon>Fungi</taxon>
        <taxon>Dikarya</taxon>
        <taxon>Basidiomycota</taxon>
        <taxon>Agaricomycotina</taxon>
        <taxon>Agaricomycetes</taxon>
        <taxon>Cantharellales</taxon>
        <taxon>Ceratobasidiaceae</taxon>
        <taxon>Ceratobasidium</taxon>
    </lineage>
</organism>
<feature type="region of interest" description="Disordered" evidence="1">
    <location>
        <begin position="81"/>
        <end position="114"/>
    </location>
</feature>
<comment type="caution">
    <text evidence="2">The sequence shown here is derived from an EMBL/GenBank/DDBJ whole genome shotgun (WGS) entry which is preliminary data.</text>
</comment>
<protein>
    <submittedName>
        <fullName evidence="2">Uncharacterized protein</fullName>
    </submittedName>
</protein>
<sequence>MFEYTEAQGQRRPPVQRSYTSNAAPNYALTYPDGPSHSRSNSLDVNSGSWPAQWEQPQGSSSSTSNASWLVSPSNVFTHPRSAPPFDPISLDISSPPTPGSTATPAANPSQELEQLRRRARELELINQFATARVEELEKERALRQRSADGTPTMSPEFVADWESRTEARKRQYCSPNRAGNAPPLKTPDSKWYLQSVLGMTLDVNAAHTQREWPRQTVSKLNPTQRCADLNGIYFNFADGILSDPKNRIRYLIYREIYTHPDLNCGCTFNEALFEQALAAHGVGSYYPGESVRMDPALRTPLLKLLEWRYGYKDGDFDRDPATGQWINQPREEKKE</sequence>
<proteinExistence type="predicted"/>